<dbReference type="EMBL" id="MU865971">
    <property type="protein sequence ID" value="KAK4444910.1"/>
    <property type="molecule type" value="Genomic_DNA"/>
</dbReference>
<sequence>MTDSQRKGTFKLQDRVTTTSLEAEEKYLKGDDKTMFLALLRNMLQWSPADKLSAKELRQDPWLQGVQPKVKAED</sequence>
<reference evidence="1" key="1">
    <citation type="journal article" date="2023" name="Mol. Phylogenet. Evol.">
        <title>Genome-scale phylogeny and comparative genomics of the fungal order Sordariales.</title>
        <authorList>
            <person name="Hensen N."/>
            <person name="Bonometti L."/>
            <person name="Westerberg I."/>
            <person name="Brannstrom I.O."/>
            <person name="Guillou S."/>
            <person name="Cros-Aarteil S."/>
            <person name="Calhoun S."/>
            <person name="Haridas S."/>
            <person name="Kuo A."/>
            <person name="Mondo S."/>
            <person name="Pangilinan J."/>
            <person name="Riley R."/>
            <person name="LaButti K."/>
            <person name="Andreopoulos B."/>
            <person name="Lipzen A."/>
            <person name="Chen C."/>
            <person name="Yan M."/>
            <person name="Daum C."/>
            <person name="Ng V."/>
            <person name="Clum A."/>
            <person name="Steindorff A."/>
            <person name="Ohm R.A."/>
            <person name="Martin F."/>
            <person name="Silar P."/>
            <person name="Natvig D.O."/>
            <person name="Lalanne C."/>
            <person name="Gautier V."/>
            <person name="Ament-Velasquez S.L."/>
            <person name="Kruys A."/>
            <person name="Hutchinson M.I."/>
            <person name="Powell A.J."/>
            <person name="Barry K."/>
            <person name="Miller A.N."/>
            <person name="Grigoriev I.V."/>
            <person name="Debuchy R."/>
            <person name="Gladieux P."/>
            <person name="Hiltunen Thoren M."/>
            <person name="Johannesson H."/>
        </authorList>
    </citation>
    <scope>NUCLEOTIDE SEQUENCE</scope>
    <source>
        <strain evidence="1">PSN243</strain>
    </source>
</reference>
<dbReference type="Gene3D" id="1.10.510.10">
    <property type="entry name" value="Transferase(Phosphotransferase) domain 1"/>
    <property type="match status" value="1"/>
</dbReference>
<proteinExistence type="predicted"/>
<dbReference type="SUPFAM" id="SSF56112">
    <property type="entry name" value="Protein kinase-like (PK-like)"/>
    <property type="match status" value="1"/>
</dbReference>
<dbReference type="InterPro" id="IPR011009">
    <property type="entry name" value="Kinase-like_dom_sf"/>
</dbReference>
<evidence type="ECO:0000313" key="1">
    <source>
        <dbReference type="EMBL" id="KAK4444910.1"/>
    </source>
</evidence>
<evidence type="ECO:0008006" key="3">
    <source>
        <dbReference type="Google" id="ProtNLM"/>
    </source>
</evidence>
<protein>
    <recommendedName>
        <fullName evidence="3">Protein kinase domain-containing protein</fullName>
    </recommendedName>
</protein>
<keyword evidence="2" id="KW-1185">Reference proteome</keyword>
<gene>
    <name evidence="1" type="ORF">QBC34DRAFT_170268</name>
</gene>
<evidence type="ECO:0000313" key="2">
    <source>
        <dbReference type="Proteomes" id="UP001321760"/>
    </source>
</evidence>
<organism evidence="1 2">
    <name type="scientific">Podospora aff. communis PSN243</name>
    <dbReference type="NCBI Taxonomy" id="3040156"/>
    <lineage>
        <taxon>Eukaryota</taxon>
        <taxon>Fungi</taxon>
        <taxon>Dikarya</taxon>
        <taxon>Ascomycota</taxon>
        <taxon>Pezizomycotina</taxon>
        <taxon>Sordariomycetes</taxon>
        <taxon>Sordariomycetidae</taxon>
        <taxon>Sordariales</taxon>
        <taxon>Podosporaceae</taxon>
        <taxon>Podospora</taxon>
    </lineage>
</organism>
<reference evidence="1" key="2">
    <citation type="submission" date="2023-05" db="EMBL/GenBank/DDBJ databases">
        <authorList>
            <consortium name="Lawrence Berkeley National Laboratory"/>
            <person name="Steindorff A."/>
            <person name="Hensen N."/>
            <person name="Bonometti L."/>
            <person name="Westerberg I."/>
            <person name="Brannstrom I.O."/>
            <person name="Guillou S."/>
            <person name="Cros-Aarteil S."/>
            <person name="Calhoun S."/>
            <person name="Haridas S."/>
            <person name="Kuo A."/>
            <person name="Mondo S."/>
            <person name="Pangilinan J."/>
            <person name="Riley R."/>
            <person name="Labutti K."/>
            <person name="Andreopoulos B."/>
            <person name="Lipzen A."/>
            <person name="Chen C."/>
            <person name="Yanf M."/>
            <person name="Daum C."/>
            <person name="Ng V."/>
            <person name="Clum A."/>
            <person name="Ohm R."/>
            <person name="Martin F."/>
            <person name="Silar P."/>
            <person name="Natvig D."/>
            <person name="Lalanne C."/>
            <person name="Gautier V."/>
            <person name="Ament-Velasquez S.L."/>
            <person name="Kruys A."/>
            <person name="Hutchinson M.I."/>
            <person name="Powell A.J."/>
            <person name="Barry K."/>
            <person name="Miller A.N."/>
            <person name="Grigoriev I.V."/>
            <person name="Debuchy R."/>
            <person name="Gladieux P."/>
            <person name="Thoren M.H."/>
            <person name="Johannesson H."/>
        </authorList>
    </citation>
    <scope>NUCLEOTIDE SEQUENCE</scope>
    <source>
        <strain evidence="1">PSN243</strain>
    </source>
</reference>
<dbReference type="AlphaFoldDB" id="A0AAV9G954"/>
<comment type="caution">
    <text evidence="1">The sequence shown here is derived from an EMBL/GenBank/DDBJ whole genome shotgun (WGS) entry which is preliminary data.</text>
</comment>
<name>A0AAV9G954_9PEZI</name>
<dbReference type="Proteomes" id="UP001321760">
    <property type="component" value="Unassembled WGS sequence"/>
</dbReference>
<accession>A0AAV9G954</accession>